<keyword evidence="6" id="KW-0406">Ion transport</keyword>
<evidence type="ECO:0000256" key="2">
    <source>
        <dbReference type="ARBA" id="ARBA00005710"/>
    </source>
</evidence>
<proteinExistence type="inferred from homology"/>
<dbReference type="SUPFAM" id="SSF103088">
    <property type="entry name" value="OmpA-like"/>
    <property type="match status" value="1"/>
</dbReference>
<dbReference type="GO" id="GO:0015288">
    <property type="term" value="F:porin activity"/>
    <property type="evidence" value="ECO:0007669"/>
    <property type="project" value="UniProtKB-KW"/>
</dbReference>
<dbReference type="InterPro" id="IPR006665">
    <property type="entry name" value="OmpA-like"/>
</dbReference>
<evidence type="ECO:0000256" key="5">
    <source>
        <dbReference type="ARBA" id="ARBA00022692"/>
    </source>
</evidence>
<keyword evidence="4" id="KW-1134">Transmembrane beta strand</keyword>
<keyword evidence="8 10" id="KW-0472">Membrane</keyword>
<dbReference type="CDD" id="cd07185">
    <property type="entry name" value="OmpA_C-like"/>
    <property type="match status" value="1"/>
</dbReference>
<evidence type="ECO:0000256" key="3">
    <source>
        <dbReference type="ARBA" id="ARBA00022448"/>
    </source>
</evidence>
<sequence>MCTKAHLFWFLKPDYKFEAGIAVDIETIMKKLAVVVAFTLGTSMVNAASVSDFYIGSKLGYSQVDSDCASEFQCDKDSASVGAYLGYQYNDNVAVEYGVDYLGHHTTSKKRSLHLTDVLTTDVLAISLAPKFSYSLTDNLALFTKIGAAYMIAEEENDVVATASAGAEYALTQNLKLRAEYQRFEKMSDIHIEDMSFNNFSFGISYQFGEQNQAVVESAESHQDIVEPKVEVAATKVELKHEGLTQVIYFGFDSTKVSQESEQKLLEIQKLLVSNPQSQVEIVGFTDDRGASQYNEKLAKRRAQSIAKYLESKGVKADQISLTSKGELDPVASNHSEDGRVKNRRVEVSIPEFQIIAQ</sequence>
<dbReference type="RefSeq" id="WP_274292139.1">
    <property type="nucleotide sequence ID" value="NZ_CP117989.1"/>
</dbReference>
<dbReference type="GO" id="GO:0006811">
    <property type="term" value="P:monoatomic ion transport"/>
    <property type="evidence" value="ECO:0007669"/>
    <property type="project" value="UniProtKB-KW"/>
</dbReference>
<comment type="similarity">
    <text evidence="2">Belongs to the outer membrane OOP (TC 1.B.6) superfamily. OmpA family.</text>
</comment>
<dbReference type="PRINTS" id="PR01023">
    <property type="entry name" value="NAFLGMOTY"/>
</dbReference>
<evidence type="ECO:0000256" key="10">
    <source>
        <dbReference type="PROSITE-ProRule" id="PRU00473"/>
    </source>
</evidence>
<dbReference type="Pfam" id="PF00691">
    <property type="entry name" value="OmpA"/>
    <property type="match status" value="1"/>
</dbReference>
<dbReference type="PANTHER" id="PTHR30329">
    <property type="entry name" value="STATOR ELEMENT OF FLAGELLAR MOTOR COMPLEX"/>
    <property type="match status" value="1"/>
</dbReference>
<dbReference type="GO" id="GO:0046930">
    <property type="term" value="C:pore complex"/>
    <property type="evidence" value="ECO:0007669"/>
    <property type="project" value="UniProtKB-KW"/>
</dbReference>
<dbReference type="InterPro" id="IPR011250">
    <property type="entry name" value="OMP/PagP_B-barrel"/>
</dbReference>
<feature type="domain" description="OmpA-like" evidence="11">
    <location>
        <begin position="237"/>
        <end position="354"/>
    </location>
</feature>
<reference evidence="12" key="1">
    <citation type="submission" date="2023-02" db="EMBL/GenBank/DDBJ databases">
        <title>Isolation, identification, and genome analysis of Vibrio campbellii in the Penaeus vannamei larvae stage.</title>
        <authorList>
            <person name="Huang T."/>
            <person name="Zhang B."/>
        </authorList>
    </citation>
    <scope>NUCLEOTIDE SEQUENCE</scope>
    <source>
        <strain evidence="12">20220413_1</strain>
    </source>
</reference>
<protein>
    <submittedName>
        <fullName evidence="12">OmpA family protein</fullName>
    </submittedName>
</protein>
<dbReference type="GO" id="GO:0009279">
    <property type="term" value="C:cell outer membrane"/>
    <property type="evidence" value="ECO:0007669"/>
    <property type="project" value="UniProtKB-SubCell"/>
</dbReference>
<evidence type="ECO:0000256" key="6">
    <source>
        <dbReference type="ARBA" id="ARBA00023065"/>
    </source>
</evidence>
<dbReference type="InterPro" id="IPR036737">
    <property type="entry name" value="OmpA-like_sf"/>
</dbReference>
<gene>
    <name evidence="12" type="ORF">PUN50_17690</name>
</gene>
<evidence type="ECO:0000256" key="7">
    <source>
        <dbReference type="ARBA" id="ARBA00023114"/>
    </source>
</evidence>
<comment type="subcellular location">
    <subcellularLocation>
        <location evidence="1">Cell outer membrane</location>
        <topology evidence="1">Multi-pass membrane protein</topology>
    </subcellularLocation>
</comment>
<dbReference type="EMBL" id="CP117989">
    <property type="protein sequence ID" value="WDG11883.1"/>
    <property type="molecule type" value="Genomic_DNA"/>
</dbReference>
<name>A0AAQ2Y4K1_9VIBR</name>
<evidence type="ECO:0000256" key="4">
    <source>
        <dbReference type="ARBA" id="ARBA00022452"/>
    </source>
</evidence>
<dbReference type="InterPro" id="IPR050330">
    <property type="entry name" value="Bact_OuterMem_StrucFunc"/>
</dbReference>
<keyword evidence="5" id="KW-0812">Transmembrane</keyword>
<evidence type="ECO:0000256" key="9">
    <source>
        <dbReference type="ARBA" id="ARBA00023237"/>
    </source>
</evidence>
<dbReference type="InterPro" id="IPR006664">
    <property type="entry name" value="OMP_bac"/>
</dbReference>
<keyword evidence="7" id="KW-0626">Porin</keyword>
<dbReference type="SUPFAM" id="SSF56925">
    <property type="entry name" value="OMPA-like"/>
    <property type="match status" value="1"/>
</dbReference>
<dbReference type="Gene3D" id="3.30.1330.60">
    <property type="entry name" value="OmpA-like domain"/>
    <property type="match status" value="1"/>
</dbReference>
<dbReference type="AlphaFoldDB" id="A0AAQ2Y4K1"/>
<dbReference type="PROSITE" id="PS51123">
    <property type="entry name" value="OMPA_2"/>
    <property type="match status" value="1"/>
</dbReference>
<dbReference type="PANTHER" id="PTHR30329:SF21">
    <property type="entry name" value="LIPOPROTEIN YIAD-RELATED"/>
    <property type="match status" value="1"/>
</dbReference>
<dbReference type="Gene3D" id="2.40.160.20">
    <property type="match status" value="1"/>
</dbReference>
<evidence type="ECO:0000313" key="12">
    <source>
        <dbReference type="EMBL" id="WDG11883.1"/>
    </source>
</evidence>
<accession>A0AAQ2Y4K1</accession>
<dbReference type="Pfam" id="PF01389">
    <property type="entry name" value="OmpA_membrane"/>
    <property type="match status" value="1"/>
</dbReference>
<dbReference type="PRINTS" id="PR01021">
    <property type="entry name" value="OMPADOMAIN"/>
</dbReference>
<keyword evidence="9" id="KW-0998">Cell outer membrane</keyword>
<evidence type="ECO:0000256" key="1">
    <source>
        <dbReference type="ARBA" id="ARBA00004571"/>
    </source>
</evidence>
<evidence type="ECO:0000259" key="11">
    <source>
        <dbReference type="PROSITE" id="PS51123"/>
    </source>
</evidence>
<evidence type="ECO:0000313" key="13">
    <source>
        <dbReference type="Proteomes" id="UP001219537"/>
    </source>
</evidence>
<evidence type="ECO:0000256" key="8">
    <source>
        <dbReference type="ARBA" id="ARBA00023136"/>
    </source>
</evidence>
<keyword evidence="3" id="KW-0813">Transport</keyword>
<organism evidence="12 13">
    <name type="scientific">Vibrio campbellii</name>
    <dbReference type="NCBI Taxonomy" id="680"/>
    <lineage>
        <taxon>Bacteria</taxon>
        <taxon>Pseudomonadati</taxon>
        <taxon>Pseudomonadota</taxon>
        <taxon>Gammaproteobacteria</taxon>
        <taxon>Vibrionales</taxon>
        <taxon>Vibrionaceae</taxon>
        <taxon>Vibrio</taxon>
    </lineage>
</organism>
<dbReference type="InterPro" id="IPR000498">
    <property type="entry name" value="OmpA-like_TM_dom"/>
</dbReference>
<dbReference type="Proteomes" id="UP001219537">
    <property type="component" value="Chromosome 2"/>
</dbReference>